<dbReference type="AlphaFoldDB" id="A0A484MDG3"/>
<dbReference type="PANTHER" id="PTHR12537">
    <property type="entry name" value="RNA BINDING PROTEIN PUMILIO-RELATED"/>
    <property type="match status" value="1"/>
</dbReference>
<evidence type="ECO:0000256" key="2">
    <source>
        <dbReference type="ARBA" id="ARBA00022845"/>
    </source>
</evidence>
<protein>
    <recommendedName>
        <fullName evidence="6">PUM-HD domain-containing protein</fullName>
    </recommendedName>
</protein>
<keyword evidence="3" id="KW-0694">RNA-binding</keyword>
<evidence type="ECO:0000313" key="8">
    <source>
        <dbReference type="Proteomes" id="UP000595140"/>
    </source>
</evidence>
<keyword evidence="2" id="KW-0810">Translation regulation</keyword>
<dbReference type="GO" id="GO:0003729">
    <property type="term" value="F:mRNA binding"/>
    <property type="evidence" value="ECO:0007669"/>
    <property type="project" value="TreeGrafter"/>
</dbReference>
<dbReference type="InterPro" id="IPR016024">
    <property type="entry name" value="ARM-type_fold"/>
</dbReference>
<evidence type="ECO:0000313" key="7">
    <source>
        <dbReference type="EMBL" id="VFQ86830.1"/>
    </source>
</evidence>
<dbReference type="InterPro" id="IPR033133">
    <property type="entry name" value="PUM-HD"/>
</dbReference>
<dbReference type="Pfam" id="PF00806">
    <property type="entry name" value="PUF"/>
    <property type="match status" value="8"/>
</dbReference>
<reference evidence="7 8" key="1">
    <citation type="submission" date="2018-04" db="EMBL/GenBank/DDBJ databases">
        <authorList>
            <person name="Vogel A."/>
        </authorList>
    </citation>
    <scope>NUCLEOTIDE SEQUENCE [LARGE SCALE GENOMIC DNA]</scope>
</reference>
<proteinExistence type="predicted"/>
<dbReference type="GO" id="GO:0006417">
    <property type="term" value="P:regulation of translation"/>
    <property type="evidence" value="ECO:0007669"/>
    <property type="project" value="UniProtKB-KW"/>
</dbReference>
<evidence type="ECO:0000256" key="1">
    <source>
        <dbReference type="ARBA" id="ARBA00022737"/>
    </source>
</evidence>
<dbReference type="PROSITE" id="PS50303">
    <property type="entry name" value="PUM_HD"/>
    <property type="match status" value="1"/>
</dbReference>
<evidence type="ECO:0000256" key="4">
    <source>
        <dbReference type="PROSITE-ProRule" id="PRU00317"/>
    </source>
</evidence>
<evidence type="ECO:0000256" key="5">
    <source>
        <dbReference type="SAM" id="MobiDB-lite"/>
    </source>
</evidence>
<dbReference type="OrthoDB" id="668540at2759"/>
<feature type="repeat" description="Pumilio" evidence="4">
    <location>
        <begin position="219"/>
        <end position="254"/>
    </location>
</feature>
<accession>A0A484MDG3</accession>
<keyword evidence="1" id="KW-0677">Repeat</keyword>
<evidence type="ECO:0000256" key="3">
    <source>
        <dbReference type="ARBA" id="ARBA00022884"/>
    </source>
</evidence>
<sequence>MEEKPYWGTGSPYGVPSPTGSNNGADLLSLESRISRLRISPSESDHGRLLVRGVGRREATPMAGSLWGGGAELAAGWRLDSPLPVAAHRRVRGLPTVGHFGELLGCGGAHLDSNVGPDWSWAPSYPEHSSGDPNLRAPFAAAAAWLRSRGGEQVSSGNEKGERFDHDFDTFLARKKPLLHSTPNPKFPILNPSNQTAIPRNPQIHLRRNPENALFNLDQIRGKILALANDQTGCRILQHNLNLWTNEEVDVVLNELIDFAGHLLKHPSGSYLIPKLFSVCSEEQRLRIILALARTQFELISICLNAIGARAMQKILEEIRSAQQRLIVMKTLRVGAVDLACDTYGHLVISYCLSNYSFEFNEGIINEITNACLPVATNIRGCRLLQLCVENACGDVKERLVREILANSVILSEDLYGNYVVQHLLEQNIPGVEDALVRILEGRFVSLACNKYASNVVEKFFLKPGKNTSKIIMEFITSPNSSRLLVDPYANYVIQKALNVATGEPLKGLVDLIMVNATTMQSNKHGRKILSWTRNGGAVMQFFRTNMSQQNKSFM</sequence>
<gene>
    <name evidence="7" type="ORF">CCAM_LOCUS28606</name>
</gene>
<dbReference type="PROSITE" id="PS50302">
    <property type="entry name" value="PUM"/>
    <property type="match status" value="4"/>
</dbReference>
<feature type="repeat" description="Pumilio" evidence="4">
    <location>
        <begin position="403"/>
        <end position="438"/>
    </location>
</feature>
<dbReference type="EMBL" id="OOIL02003256">
    <property type="protein sequence ID" value="VFQ86830.1"/>
    <property type="molecule type" value="Genomic_DNA"/>
</dbReference>
<dbReference type="InterPro" id="IPR011989">
    <property type="entry name" value="ARM-like"/>
</dbReference>
<dbReference type="Gene3D" id="1.25.10.10">
    <property type="entry name" value="Leucine-rich Repeat Variant"/>
    <property type="match status" value="1"/>
</dbReference>
<dbReference type="Proteomes" id="UP000595140">
    <property type="component" value="Unassembled WGS sequence"/>
</dbReference>
<feature type="domain" description="PUM-HD" evidence="6">
    <location>
        <begin position="193"/>
        <end position="537"/>
    </location>
</feature>
<dbReference type="SUPFAM" id="SSF48371">
    <property type="entry name" value="ARM repeat"/>
    <property type="match status" value="1"/>
</dbReference>
<feature type="region of interest" description="Disordered" evidence="5">
    <location>
        <begin position="1"/>
        <end position="21"/>
    </location>
</feature>
<evidence type="ECO:0000259" key="6">
    <source>
        <dbReference type="PROSITE" id="PS50303"/>
    </source>
</evidence>
<keyword evidence="8" id="KW-1185">Reference proteome</keyword>
<organism evidence="7 8">
    <name type="scientific">Cuscuta campestris</name>
    <dbReference type="NCBI Taxonomy" id="132261"/>
    <lineage>
        <taxon>Eukaryota</taxon>
        <taxon>Viridiplantae</taxon>
        <taxon>Streptophyta</taxon>
        <taxon>Embryophyta</taxon>
        <taxon>Tracheophyta</taxon>
        <taxon>Spermatophyta</taxon>
        <taxon>Magnoliopsida</taxon>
        <taxon>eudicotyledons</taxon>
        <taxon>Gunneridae</taxon>
        <taxon>Pentapetalae</taxon>
        <taxon>asterids</taxon>
        <taxon>lamiids</taxon>
        <taxon>Solanales</taxon>
        <taxon>Convolvulaceae</taxon>
        <taxon>Cuscuteae</taxon>
        <taxon>Cuscuta</taxon>
        <taxon>Cuscuta subgen. Grammica</taxon>
        <taxon>Cuscuta sect. Cleistogrammica</taxon>
    </lineage>
</organism>
<dbReference type="InterPro" id="IPR001313">
    <property type="entry name" value="Pumilio_RNA-bd_rpt"/>
</dbReference>
<feature type="repeat" description="Pumilio" evidence="4">
    <location>
        <begin position="474"/>
        <end position="511"/>
    </location>
</feature>
<name>A0A484MDG3_9ASTE</name>
<feature type="repeat" description="Pumilio" evidence="4">
    <location>
        <begin position="255"/>
        <end position="291"/>
    </location>
</feature>
<dbReference type="GO" id="GO:0005737">
    <property type="term" value="C:cytoplasm"/>
    <property type="evidence" value="ECO:0007669"/>
    <property type="project" value="TreeGrafter"/>
</dbReference>
<dbReference type="PANTHER" id="PTHR12537:SF63">
    <property type="entry name" value="PUMILIO HOMOLOG 15"/>
    <property type="match status" value="1"/>
</dbReference>
<dbReference type="SMART" id="SM00025">
    <property type="entry name" value="Pumilio"/>
    <property type="match status" value="8"/>
</dbReference>